<sequence>MSVPASMAVDIRFRDAKLADAPAVAALIEALGYPCELGEAERRIRRVNASPRQALILAILGDSVCGLISVDYMFYLPLGRDTCRITALVVDARFRSQGVGRALLRHAESLARRENVARIELTTAGHRHEAHAFYTQCGYERSSVRFVKPLGDA</sequence>
<accession>A0A2P1PW09</accession>
<dbReference type="Pfam" id="PF00583">
    <property type="entry name" value="Acetyltransf_1"/>
    <property type="match status" value="1"/>
</dbReference>
<dbReference type="EMBL" id="CP027860">
    <property type="protein sequence ID" value="AVP99045.1"/>
    <property type="molecule type" value="Genomic_DNA"/>
</dbReference>
<dbReference type="SUPFAM" id="SSF55729">
    <property type="entry name" value="Acyl-CoA N-acyltransferases (Nat)"/>
    <property type="match status" value="1"/>
</dbReference>
<dbReference type="InterPro" id="IPR016181">
    <property type="entry name" value="Acyl_CoA_acyltransferase"/>
</dbReference>
<protein>
    <submittedName>
        <fullName evidence="4">GNAT family N-acetyltransferase</fullName>
    </submittedName>
</protein>
<dbReference type="InterPro" id="IPR050832">
    <property type="entry name" value="Bact_Acetyltransf"/>
</dbReference>
<keyword evidence="5" id="KW-1185">Reference proteome</keyword>
<dbReference type="OrthoDB" id="7054990at2"/>
<evidence type="ECO:0000256" key="2">
    <source>
        <dbReference type="ARBA" id="ARBA00023315"/>
    </source>
</evidence>
<dbReference type="PROSITE" id="PS51186">
    <property type="entry name" value="GNAT"/>
    <property type="match status" value="1"/>
</dbReference>
<feature type="domain" description="N-acetyltransferase" evidence="3">
    <location>
        <begin position="11"/>
        <end position="153"/>
    </location>
</feature>
<reference evidence="4 5" key="1">
    <citation type="submission" date="2018-03" db="EMBL/GenBank/DDBJ databases">
        <title>Ahniella affigens gen. nov., sp. nov., a gammaproteobacterium isolated from sandy soil near a stream.</title>
        <authorList>
            <person name="Ko Y."/>
            <person name="Kim J.-H."/>
        </authorList>
    </citation>
    <scope>NUCLEOTIDE SEQUENCE [LARGE SCALE GENOMIC DNA]</scope>
    <source>
        <strain evidence="4 5">D13</strain>
    </source>
</reference>
<dbReference type="Gene3D" id="3.40.630.30">
    <property type="match status" value="1"/>
</dbReference>
<evidence type="ECO:0000256" key="1">
    <source>
        <dbReference type="ARBA" id="ARBA00022679"/>
    </source>
</evidence>
<keyword evidence="1 4" id="KW-0808">Transferase</keyword>
<evidence type="ECO:0000313" key="5">
    <source>
        <dbReference type="Proteomes" id="UP000241074"/>
    </source>
</evidence>
<organism evidence="4 5">
    <name type="scientific">Ahniella affigens</name>
    <dbReference type="NCBI Taxonomy" id="2021234"/>
    <lineage>
        <taxon>Bacteria</taxon>
        <taxon>Pseudomonadati</taxon>
        <taxon>Pseudomonadota</taxon>
        <taxon>Gammaproteobacteria</taxon>
        <taxon>Lysobacterales</taxon>
        <taxon>Rhodanobacteraceae</taxon>
        <taxon>Ahniella</taxon>
    </lineage>
</organism>
<name>A0A2P1PW09_9GAMM</name>
<evidence type="ECO:0000313" key="4">
    <source>
        <dbReference type="EMBL" id="AVP99045.1"/>
    </source>
</evidence>
<gene>
    <name evidence="4" type="ORF">C7S18_18535</name>
</gene>
<dbReference type="PANTHER" id="PTHR43877:SF2">
    <property type="entry name" value="AMINOALKYLPHOSPHONATE N-ACETYLTRANSFERASE-RELATED"/>
    <property type="match status" value="1"/>
</dbReference>
<dbReference type="Proteomes" id="UP000241074">
    <property type="component" value="Chromosome"/>
</dbReference>
<evidence type="ECO:0000259" key="3">
    <source>
        <dbReference type="PROSITE" id="PS51186"/>
    </source>
</evidence>
<dbReference type="InterPro" id="IPR000182">
    <property type="entry name" value="GNAT_dom"/>
</dbReference>
<dbReference type="KEGG" id="xba:C7S18_18535"/>
<proteinExistence type="predicted"/>
<dbReference type="RefSeq" id="WP_106892964.1">
    <property type="nucleotide sequence ID" value="NZ_CP027860.1"/>
</dbReference>
<dbReference type="CDD" id="cd04301">
    <property type="entry name" value="NAT_SF"/>
    <property type="match status" value="1"/>
</dbReference>
<reference evidence="4 5" key="2">
    <citation type="submission" date="2018-03" db="EMBL/GenBank/DDBJ databases">
        <authorList>
            <person name="Keele B.F."/>
        </authorList>
    </citation>
    <scope>NUCLEOTIDE SEQUENCE [LARGE SCALE GENOMIC DNA]</scope>
    <source>
        <strain evidence="4 5">D13</strain>
    </source>
</reference>
<keyword evidence="2" id="KW-0012">Acyltransferase</keyword>
<dbReference type="GO" id="GO:0016747">
    <property type="term" value="F:acyltransferase activity, transferring groups other than amino-acyl groups"/>
    <property type="evidence" value="ECO:0007669"/>
    <property type="project" value="InterPro"/>
</dbReference>
<dbReference type="PANTHER" id="PTHR43877">
    <property type="entry name" value="AMINOALKYLPHOSPHONATE N-ACETYLTRANSFERASE-RELATED-RELATED"/>
    <property type="match status" value="1"/>
</dbReference>
<dbReference type="AlphaFoldDB" id="A0A2P1PW09"/>